<comment type="similarity">
    <text evidence="1">Belongs to the sigma-70 factor family. ECF subfamily.</text>
</comment>
<dbReference type="PANTHER" id="PTHR43133:SF62">
    <property type="entry name" value="RNA POLYMERASE SIGMA FACTOR SIGZ"/>
    <property type="match status" value="1"/>
</dbReference>
<dbReference type="InterPro" id="IPR013324">
    <property type="entry name" value="RNA_pol_sigma_r3/r4-like"/>
</dbReference>
<feature type="domain" description="RNA polymerase sigma-70 region 2" evidence="5">
    <location>
        <begin position="40"/>
        <end position="106"/>
    </location>
</feature>
<feature type="domain" description="RNA polymerase sigma factor 70 region 4 type 2" evidence="6">
    <location>
        <begin position="130"/>
        <end position="182"/>
    </location>
</feature>
<dbReference type="Pfam" id="PF08281">
    <property type="entry name" value="Sigma70_r4_2"/>
    <property type="match status" value="1"/>
</dbReference>
<name>A0A5P1R6L4_9GAMM</name>
<dbReference type="CDD" id="cd06171">
    <property type="entry name" value="Sigma70_r4"/>
    <property type="match status" value="1"/>
</dbReference>
<dbReference type="GO" id="GO:0003677">
    <property type="term" value="F:DNA binding"/>
    <property type="evidence" value="ECO:0007669"/>
    <property type="project" value="InterPro"/>
</dbReference>
<evidence type="ECO:0000256" key="1">
    <source>
        <dbReference type="ARBA" id="ARBA00010641"/>
    </source>
</evidence>
<evidence type="ECO:0000259" key="6">
    <source>
        <dbReference type="Pfam" id="PF08281"/>
    </source>
</evidence>
<sequence length="192" mass="22309">MKTETMMHNEPEPINSIQHWNECLETVAATRDKQAYLAFYDYFAPRLNSWLLGLTKNPTLSEELAQETMLSVWRKASQFDSSKAAASTWVFRIARNLYLDHLRRLKVRDKALLTLEDPEQEATDNGVDNERLRNAIKQLPVQQAQVIYKSYFEGKSHQEISDDMQLPLGSVKSSLRLAFQKLCKVMRPEHEH</sequence>
<keyword evidence="2" id="KW-0805">Transcription regulation</keyword>
<dbReference type="InterPro" id="IPR007627">
    <property type="entry name" value="RNA_pol_sigma70_r2"/>
</dbReference>
<dbReference type="NCBIfam" id="TIGR02937">
    <property type="entry name" value="sigma70-ECF"/>
    <property type="match status" value="1"/>
</dbReference>
<dbReference type="RefSeq" id="WP_138986047.1">
    <property type="nucleotide sequence ID" value="NZ_CP043869.1"/>
</dbReference>
<dbReference type="PANTHER" id="PTHR43133">
    <property type="entry name" value="RNA POLYMERASE ECF-TYPE SIGMA FACTO"/>
    <property type="match status" value="1"/>
</dbReference>
<dbReference type="SUPFAM" id="SSF88946">
    <property type="entry name" value="Sigma2 domain of RNA polymerase sigma factors"/>
    <property type="match status" value="1"/>
</dbReference>
<dbReference type="Pfam" id="PF04542">
    <property type="entry name" value="Sigma70_r2"/>
    <property type="match status" value="1"/>
</dbReference>
<evidence type="ECO:0000313" key="7">
    <source>
        <dbReference type="EMBL" id="QEQ95344.1"/>
    </source>
</evidence>
<proteinExistence type="inferred from homology"/>
<dbReference type="GO" id="GO:0006352">
    <property type="term" value="P:DNA-templated transcription initiation"/>
    <property type="evidence" value="ECO:0007669"/>
    <property type="project" value="InterPro"/>
</dbReference>
<keyword evidence="8" id="KW-1185">Reference proteome</keyword>
<dbReference type="Gene3D" id="1.10.10.10">
    <property type="entry name" value="Winged helix-like DNA-binding domain superfamily/Winged helix DNA-binding domain"/>
    <property type="match status" value="1"/>
</dbReference>
<dbReference type="InterPro" id="IPR014284">
    <property type="entry name" value="RNA_pol_sigma-70_dom"/>
</dbReference>
<dbReference type="AlphaFoldDB" id="A0A5P1R6L4"/>
<dbReference type="OrthoDB" id="9784272at2"/>
<accession>A0A5P1R6L4</accession>
<keyword evidence="3" id="KW-0731">Sigma factor</keyword>
<dbReference type="GO" id="GO:0016987">
    <property type="term" value="F:sigma factor activity"/>
    <property type="evidence" value="ECO:0007669"/>
    <property type="project" value="UniProtKB-KW"/>
</dbReference>
<evidence type="ECO:0000259" key="5">
    <source>
        <dbReference type="Pfam" id="PF04542"/>
    </source>
</evidence>
<dbReference type="Gene3D" id="1.10.1740.10">
    <property type="match status" value="1"/>
</dbReference>
<dbReference type="InterPro" id="IPR039425">
    <property type="entry name" value="RNA_pol_sigma-70-like"/>
</dbReference>
<dbReference type="EMBL" id="CP043869">
    <property type="protein sequence ID" value="QEQ95344.1"/>
    <property type="molecule type" value="Genomic_DNA"/>
</dbReference>
<protein>
    <submittedName>
        <fullName evidence="7">Sigma-70 family RNA polymerase sigma factor</fullName>
    </submittedName>
</protein>
<gene>
    <name evidence="7" type="ORF">F0U83_00740</name>
</gene>
<reference evidence="7 8" key="1">
    <citation type="journal article" date="2019" name="Biochem. Eng. J.">
        <title>Metabolic engineering of the marine bacteria Neptunomonas concharum for the production of acetoin and meso-2,3-butanediol from acetate.</title>
        <authorList>
            <person name="Li W."/>
            <person name="Pu N."/>
            <person name="Liu C.-X."/>
            <person name="Yuan Q.-P."/>
            <person name="Li Z.-J."/>
        </authorList>
    </citation>
    <scope>NUCLEOTIDE SEQUENCE [LARGE SCALE GENOMIC DNA]</scope>
    <source>
        <strain evidence="7 8">JCM17730</strain>
    </source>
</reference>
<evidence type="ECO:0000256" key="4">
    <source>
        <dbReference type="ARBA" id="ARBA00023163"/>
    </source>
</evidence>
<evidence type="ECO:0000313" key="8">
    <source>
        <dbReference type="Proteomes" id="UP000324760"/>
    </source>
</evidence>
<dbReference type="Proteomes" id="UP000324760">
    <property type="component" value="Chromosome"/>
</dbReference>
<dbReference type="InterPro" id="IPR036388">
    <property type="entry name" value="WH-like_DNA-bd_sf"/>
</dbReference>
<dbReference type="SUPFAM" id="SSF88659">
    <property type="entry name" value="Sigma3 and sigma4 domains of RNA polymerase sigma factors"/>
    <property type="match status" value="1"/>
</dbReference>
<dbReference type="InterPro" id="IPR013325">
    <property type="entry name" value="RNA_pol_sigma_r2"/>
</dbReference>
<evidence type="ECO:0000256" key="2">
    <source>
        <dbReference type="ARBA" id="ARBA00023015"/>
    </source>
</evidence>
<keyword evidence="4" id="KW-0804">Transcription</keyword>
<dbReference type="KEGG" id="ncu:F0U83_00740"/>
<evidence type="ECO:0000256" key="3">
    <source>
        <dbReference type="ARBA" id="ARBA00023082"/>
    </source>
</evidence>
<organism evidence="7 8">
    <name type="scientific">Neptunomonas concharum</name>
    <dbReference type="NCBI Taxonomy" id="1031538"/>
    <lineage>
        <taxon>Bacteria</taxon>
        <taxon>Pseudomonadati</taxon>
        <taxon>Pseudomonadota</taxon>
        <taxon>Gammaproteobacteria</taxon>
        <taxon>Oceanospirillales</taxon>
        <taxon>Oceanospirillaceae</taxon>
        <taxon>Neptunomonas</taxon>
    </lineage>
</organism>
<dbReference type="InterPro" id="IPR013249">
    <property type="entry name" value="RNA_pol_sigma70_r4_t2"/>
</dbReference>